<evidence type="ECO:0000313" key="6">
    <source>
        <dbReference type="EMBL" id="MFC4720932.1"/>
    </source>
</evidence>
<dbReference type="EC" id="5.2.1.8" evidence="2"/>
<dbReference type="GO" id="GO:0003755">
    <property type="term" value="F:peptidyl-prolyl cis-trans isomerase activity"/>
    <property type="evidence" value="ECO:0007669"/>
    <property type="project" value="UniProtKB-EC"/>
</dbReference>
<sequence length="308" mass="35304">MRINAKLIIIFYVLTLLGCDKEIEDGVRQSDLSKDVEMITDYGTIIMRLSDETPLHRNNFIKLVNQKFYDSLSFHRVIEHFIIQTGHHKTKSSYKEIKNDSIQLPDLIKSEINTNLYHKRGALNAARKGGIANPSHASSGSQFTIVQGQIQNDSTLEVSLKRVNDGLARHKVMNKPEFKDDFSQLLKMLKKVDEINARNIELSEEEEHEMHSAFNELREKMQSHNFDSLAKIELKTMKAYDYPEAHRQMYKSIGGAPHLDQNYTVFGEVVKGMTVVDSIAAVKTGDNDKPIHDVRIISVRMIERKSYN</sequence>
<dbReference type="InterPro" id="IPR029000">
    <property type="entry name" value="Cyclophilin-like_dom_sf"/>
</dbReference>
<comment type="similarity">
    <text evidence="1">Belongs to the cyclophilin-type PPIase family.</text>
</comment>
<protein>
    <recommendedName>
        <fullName evidence="2">peptidylprolyl isomerase</fullName>
        <ecNumber evidence="2">5.2.1.8</ecNumber>
    </recommendedName>
</protein>
<evidence type="ECO:0000313" key="7">
    <source>
        <dbReference type="Proteomes" id="UP001595953"/>
    </source>
</evidence>
<evidence type="ECO:0000259" key="5">
    <source>
        <dbReference type="PROSITE" id="PS50072"/>
    </source>
</evidence>
<evidence type="ECO:0000256" key="4">
    <source>
        <dbReference type="ARBA" id="ARBA00023235"/>
    </source>
</evidence>
<dbReference type="PANTHER" id="PTHR45625:SF4">
    <property type="entry name" value="PEPTIDYLPROLYL ISOMERASE DOMAIN AND WD REPEAT-CONTAINING PROTEIN 1"/>
    <property type="match status" value="1"/>
</dbReference>
<dbReference type="PROSITE" id="PS50072">
    <property type="entry name" value="CSA_PPIASE_2"/>
    <property type="match status" value="1"/>
</dbReference>
<dbReference type="PANTHER" id="PTHR45625">
    <property type="entry name" value="PEPTIDYL-PROLYL CIS-TRANS ISOMERASE-RELATED"/>
    <property type="match status" value="1"/>
</dbReference>
<keyword evidence="3" id="KW-0697">Rotamase</keyword>
<dbReference type="PROSITE" id="PS00170">
    <property type="entry name" value="CSA_PPIASE_1"/>
    <property type="match status" value="1"/>
</dbReference>
<organism evidence="6 7">
    <name type="scientific">Geojedonia litorea</name>
    <dbReference type="NCBI Taxonomy" id="1268269"/>
    <lineage>
        <taxon>Bacteria</taxon>
        <taxon>Pseudomonadati</taxon>
        <taxon>Bacteroidota</taxon>
        <taxon>Flavobacteriia</taxon>
        <taxon>Flavobacteriales</taxon>
        <taxon>Flavobacteriaceae</taxon>
        <taxon>Geojedonia</taxon>
    </lineage>
</organism>
<dbReference type="Proteomes" id="UP001595953">
    <property type="component" value="Unassembled WGS sequence"/>
</dbReference>
<accession>A0ABV9MY72</accession>
<dbReference type="EMBL" id="JBHSGP010000004">
    <property type="protein sequence ID" value="MFC4720932.1"/>
    <property type="molecule type" value="Genomic_DNA"/>
</dbReference>
<comment type="caution">
    <text evidence="6">The sequence shown here is derived from an EMBL/GenBank/DDBJ whole genome shotgun (WGS) entry which is preliminary data.</text>
</comment>
<dbReference type="SUPFAM" id="SSF50891">
    <property type="entry name" value="Cyclophilin-like"/>
    <property type="match status" value="2"/>
</dbReference>
<name>A0ABV9MY72_9FLAO</name>
<dbReference type="PROSITE" id="PS51257">
    <property type="entry name" value="PROKAR_LIPOPROTEIN"/>
    <property type="match status" value="1"/>
</dbReference>
<dbReference type="InterPro" id="IPR044666">
    <property type="entry name" value="Cyclophilin_A-like"/>
</dbReference>
<reference evidence="7" key="1">
    <citation type="journal article" date="2019" name="Int. J. Syst. Evol. Microbiol.">
        <title>The Global Catalogue of Microorganisms (GCM) 10K type strain sequencing project: providing services to taxonomists for standard genome sequencing and annotation.</title>
        <authorList>
            <consortium name="The Broad Institute Genomics Platform"/>
            <consortium name="The Broad Institute Genome Sequencing Center for Infectious Disease"/>
            <person name="Wu L."/>
            <person name="Ma J."/>
        </authorList>
    </citation>
    <scope>NUCLEOTIDE SEQUENCE [LARGE SCALE GENOMIC DNA]</scope>
    <source>
        <strain evidence="7">CCUG 63682</strain>
    </source>
</reference>
<gene>
    <name evidence="6" type="ORF">ACFO5O_01255</name>
</gene>
<keyword evidence="7" id="KW-1185">Reference proteome</keyword>
<keyword evidence="4 6" id="KW-0413">Isomerase</keyword>
<dbReference type="InterPro" id="IPR002130">
    <property type="entry name" value="Cyclophilin-type_PPIase_dom"/>
</dbReference>
<dbReference type="Gene3D" id="2.40.100.10">
    <property type="entry name" value="Cyclophilin-like"/>
    <property type="match status" value="2"/>
</dbReference>
<evidence type="ECO:0000256" key="2">
    <source>
        <dbReference type="ARBA" id="ARBA00013194"/>
    </source>
</evidence>
<dbReference type="InterPro" id="IPR020892">
    <property type="entry name" value="Cyclophilin-type_PPIase_CS"/>
</dbReference>
<feature type="domain" description="PPIase cyclophilin-type" evidence="5">
    <location>
        <begin position="43"/>
        <end position="301"/>
    </location>
</feature>
<evidence type="ECO:0000256" key="3">
    <source>
        <dbReference type="ARBA" id="ARBA00023110"/>
    </source>
</evidence>
<dbReference type="RefSeq" id="WP_387960157.1">
    <property type="nucleotide sequence ID" value="NZ_JBHSGP010000004.1"/>
</dbReference>
<proteinExistence type="inferred from homology"/>
<dbReference type="Pfam" id="PF00160">
    <property type="entry name" value="Pro_isomerase"/>
    <property type="match status" value="2"/>
</dbReference>
<evidence type="ECO:0000256" key="1">
    <source>
        <dbReference type="ARBA" id="ARBA00007365"/>
    </source>
</evidence>